<gene>
    <name evidence="16" type="ORF">Scep_004921</name>
</gene>
<evidence type="ECO:0000256" key="4">
    <source>
        <dbReference type="ARBA" id="ARBA00023002"/>
    </source>
</evidence>
<keyword evidence="17" id="KW-1185">Reference proteome</keyword>
<dbReference type="GO" id="GO:0009507">
    <property type="term" value="C:chloroplast"/>
    <property type="evidence" value="ECO:0007669"/>
    <property type="project" value="TreeGrafter"/>
</dbReference>
<dbReference type="InterPro" id="IPR011005">
    <property type="entry name" value="Dihydropteroate_synth-like_sf"/>
</dbReference>
<dbReference type="GO" id="GO:0016114">
    <property type="term" value="P:terpenoid biosynthetic process"/>
    <property type="evidence" value="ECO:0007669"/>
    <property type="project" value="InterPro"/>
</dbReference>
<dbReference type="InterPro" id="IPR017178">
    <property type="entry name" value="IspG_atypical"/>
</dbReference>
<dbReference type="PANTHER" id="PTHR30454">
    <property type="entry name" value="4-HYDROXY-3-METHYLBUT-2-EN-1-YL DIPHOSPHATE SYNTHASE"/>
    <property type="match status" value="1"/>
</dbReference>
<feature type="domain" description="IspG TIM-barrel" evidence="14">
    <location>
        <begin position="101"/>
        <end position="370"/>
    </location>
</feature>
<keyword evidence="2" id="KW-0004">4Fe-4S</keyword>
<evidence type="ECO:0000259" key="15">
    <source>
        <dbReference type="Pfam" id="PF26540"/>
    </source>
</evidence>
<dbReference type="InterPro" id="IPR004588">
    <property type="entry name" value="IspG_bac-typ"/>
</dbReference>
<evidence type="ECO:0000256" key="13">
    <source>
        <dbReference type="ARBA" id="ARBA00083306"/>
    </source>
</evidence>
<comment type="catalytic activity">
    <reaction evidence="8">
        <text>(2E)-4-hydroxy-3-methylbut-2-enyl diphosphate + 2 oxidized [2Fe-2S]-[ferredoxin] + H2O = 2-C-methyl-D-erythritol 2,4-cyclic diphosphate + 2 reduced [2Fe-2S]-[ferredoxin] + H(+)</text>
        <dbReference type="Rhea" id="RHEA:26119"/>
        <dbReference type="Rhea" id="RHEA-COMP:10000"/>
        <dbReference type="Rhea" id="RHEA-COMP:10001"/>
        <dbReference type="ChEBI" id="CHEBI:15377"/>
        <dbReference type="ChEBI" id="CHEBI:15378"/>
        <dbReference type="ChEBI" id="CHEBI:33737"/>
        <dbReference type="ChEBI" id="CHEBI:33738"/>
        <dbReference type="ChEBI" id="CHEBI:58483"/>
        <dbReference type="ChEBI" id="CHEBI:128753"/>
        <dbReference type="EC" id="1.17.7.1"/>
    </reaction>
</comment>
<reference evidence="16 17" key="1">
    <citation type="submission" date="2024-01" db="EMBL/GenBank/DDBJ databases">
        <title>Genome assemblies of Stephania.</title>
        <authorList>
            <person name="Yang L."/>
        </authorList>
    </citation>
    <scope>NUCLEOTIDE SEQUENCE [LARGE SCALE GENOMIC DNA]</scope>
    <source>
        <strain evidence="16">JXDWG</strain>
        <tissue evidence="16">Leaf</tissue>
    </source>
</reference>
<dbReference type="InterPro" id="IPR045854">
    <property type="entry name" value="NO2/SO3_Rdtase_4Fe4S_sf"/>
</dbReference>
<evidence type="ECO:0000256" key="3">
    <source>
        <dbReference type="ARBA" id="ARBA00022723"/>
    </source>
</evidence>
<organism evidence="16 17">
    <name type="scientific">Stephania cephalantha</name>
    <dbReference type="NCBI Taxonomy" id="152367"/>
    <lineage>
        <taxon>Eukaryota</taxon>
        <taxon>Viridiplantae</taxon>
        <taxon>Streptophyta</taxon>
        <taxon>Embryophyta</taxon>
        <taxon>Tracheophyta</taxon>
        <taxon>Spermatophyta</taxon>
        <taxon>Magnoliopsida</taxon>
        <taxon>Ranunculales</taxon>
        <taxon>Menispermaceae</taxon>
        <taxon>Menispermoideae</taxon>
        <taxon>Cissampelideae</taxon>
        <taxon>Stephania</taxon>
    </lineage>
</organism>
<dbReference type="Pfam" id="PF26540">
    <property type="entry name" value="GcpE_C"/>
    <property type="match status" value="1"/>
</dbReference>
<evidence type="ECO:0000256" key="11">
    <source>
        <dbReference type="ARBA" id="ARBA00067018"/>
    </source>
</evidence>
<dbReference type="PIRSF" id="PIRSF037336">
    <property type="entry name" value="IspG_like"/>
    <property type="match status" value="1"/>
</dbReference>
<dbReference type="GO" id="GO:0005506">
    <property type="term" value="F:iron ion binding"/>
    <property type="evidence" value="ECO:0007669"/>
    <property type="project" value="InterPro"/>
</dbReference>
<dbReference type="GO" id="GO:0019288">
    <property type="term" value="P:isopentenyl diphosphate biosynthetic process, methylerythritol 4-phosphate pathway"/>
    <property type="evidence" value="ECO:0007669"/>
    <property type="project" value="TreeGrafter"/>
</dbReference>
<dbReference type="EC" id="1.17.7.1" evidence="11"/>
<evidence type="ECO:0000256" key="6">
    <source>
        <dbReference type="ARBA" id="ARBA00023014"/>
    </source>
</evidence>
<comment type="cofactor">
    <cofactor evidence="1">
        <name>[4Fe-4S] cluster</name>
        <dbReference type="ChEBI" id="CHEBI:49883"/>
    </cofactor>
</comment>
<dbReference type="SUPFAM" id="SSF56014">
    <property type="entry name" value="Nitrite and sulphite reductase 4Fe-4S domain-like"/>
    <property type="match status" value="1"/>
</dbReference>
<comment type="pathway">
    <text evidence="9">Isoprenoid biosynthesis; isopentenyl diphosphate biosynthesis via DXP pathway; isopentenyl diphosphate from 1-deoxy-D-xylulose 5-phosphate: step 5/6.</text>
</comment>
<evidence type="ECO:0000256" key="1">
    <source>
        <dbReference type="ARBA" id="ARBA00001966"/>
    </source>
</evidence>
<evidence type="ECO:0000256" key="12">
    <source>
        <dbReference type="ARBA" id="ARBA00072132"/>
    </source>
</evidence>
<sequence>MIRQVLMAEMFDGGNPQMTHVGLQTSPLQPWMQKMMIPMVKISQQKRPSHQACAVKWFTVKGNKNYGSSAIQLPPYKAASALKFPMQKYCESIHKTVRRKTRTVMVGNVALGSEHPIRIQTMTTTDTKDVAATVEQVMKIADRGADIVRITVQGKKEADACFEIKNTLVQKNYNIPLVADIHFAPAVALRVAECFDKIRVNPGNFADRRAQFETIEYTDEEYQKELEHIEKVFTPLVEKCKKYGRAMRIGTNHGSLSDRIMSYYGDSPRGMVESAFEFARICRKLDYHNFVFSMKASNPVVMVQAYRLLVAEMYVAGWDYPLHLGVTEAGEGEDGRMKSAIGIGTLLQDGLGDTIRVSLTEPPEEEIDPCRRLANLGMKAAEMQKGVVSFEEKHRHYFDFQRRTGQLPVQKEGEEVDYRGVLHRDGSVLMSVSLDQLKNPEVLYKSLATKLVVGMPFKDLATVDSILLRELPPVEDSDARLALKRLIDVSMGVLTPLSEQLTKPLPNAIVLLTLKELSTGAQQLLPEGTRLAVSVHGEESYEELDILKDVDATMLLHYLPSTEDKISRVHAARRLFGYLADNALNFPVIHHIEFPKGIHRDDLVIGAGSNAGALLVDGLGDGILLDASDQDTDFLRNTSFNLLQGCRMRNTKTEYVSCPSCGRTLFDLQEISAQIREKTAHLPGVSIAIMGCIVNGPGEMADADFGYVGGTPGKIDLYVGKNVVQRGIEMEHATDALVQLIKDHGRWVDPPMEE</sequence>
<keyword evidence="6" id="KW-0411">Iron-sulfur</keyword>
<dbReference type="FunFam" id="3.20.20.20:FF:000005">
    <property type="entry name" value="4-hydroxy-3-methylbut-2-en-1-yl diphosphate synthase (flavodoxin)"/>
    <property type="match status" value="1"/>
</dbReference>
<dbReference type="FunFam" id="3.30.413.10:FF:000006">
    <property type="entry name" value="4-hydroxy-3-methylbut-2-en-1-yl diphosphate synthase (flavodoxin)"/>
    <property type="match status" value="1"/>
</dbReference>
<evidence type="ECO:0000259" key="14">
    <source>
        <dbReference type="Pfam" id="PF04551"/>
    </source>
</evidence>
<dbReference type="Gene3D" id="3.30.413.10">
    <property type="entry name" value="Sulfite Reductase Hemoprotein, domain 1"/>
    <property type="match status" value="1"/>
</dbReference>
<evidence type="ECO:0000256" key="9">
    <source>
        <dbReference type="ARBA" id="ARBA00060620"/>
    </source>
</evidence>
<evidence type="ECO:0000256" key="8">
    <source>
        <dbReference type="ARBA" id="ARBA00051119"/>
    </source>
</evidence>
<name>A0AAP0PVV5_9MAGN</name>
<evidence type="ECO:0000313" key="17">
    <source>
        <dbReference type="Proteomes" id="UP001419268"/>
    </source>
</evidence>
<keyword evidence="7" id="KW-0414">Isoprene biosynthesis</keyword>
<keyword evidence="3" id="KW-0479">Metal-binding</keyword>
<comment type="similarity">
    <text evidence="10">Belongs to the IspG family.</text>
</comment>
<dbReference type="GO" id="GO:0051539">
    <property type="term" value="F:4 iron, 4 sulfur cluster binding"/>
    <property type="evidence" value="ECO:0007669"/>
    <property type="project" value="UniProtKB-KW"/>
</dbReference>
<dbReference type="Pfam" id="PF04551">
    <property type="entry name" value="GcpE"/>
    <property type="match status" value="1"/>
</dbReference>
<dbReference type="HAMAP" id="MF_00159">
    <property type="entry name" value="IspG"/>
    <property type="match status" value="1"/>
</dbReference>
<dbReference type="Proteomes" id="UP001419268">
    <property type="component" value="Unassembled WGS sequence"/>
</dbReference>
<dbReference type="Gene3D" id="3.20.20.20">
    <property type="entry name" value="Dihydropteroate synthase-like"/>
    <property type="match status" value="1"/>
</dbReference>
<keyword evidence="4" id="KW-0560">Oxidoreductase</keyword>
<evidence type="ECO:0000256" key="5">
    <source>
        <dbReference type="ARBA" id="ARBA00023004"/>
    </source>
</evidence>
<accession>A0AAP0PVV5</accession>
<dbReference type="InterPro" id="IPR058578">
    <property type="entry name" value="IspG_TIM"/>
</dbReference>
<evidence type="ECO:0000256" key="2">
    <source>
        <dbReference type="ARBA" id="ARBA00022485"/>
    </source>
</evidence>
<proteinExistence type="inferred from homology"/>
<keyword evidence="5" id="KW-0408">Iron</keyword>
<dbReference type="AlphaFoldDB" id="A0AAP0PVV5"/>
<evidence type="ECO:0000256" key="10">
    <source>
        <dbReference type="ARBA" id="ARBA00061554"/>
    </source>
</evidence>
<dbReference type="PANTHER" id="PTHR30454:SF0">
    <property type="entry name" value="4-HYDROXY-3-METHYLBUT-2-EN-1-YL DIPHOSPHATE SYNTHASE (FERREDOXIN), CHLOROPLASTIC"/>
    <property type="match status" value="1"/>
</dbReference>
<evidence type="ECO:0000256" key="7">
    <source>
        <dbReference type="ARBA" id="ARBA00023229"/>
    </source>
</evidence>
<dbReference type="GO" id="GO:0046429">
    <property type="term" value="F:4-hydroxy-3-methylbut-2-en-1-yl diphosphate synthase activity (ferredoxin)"/>
    <property type="evidence" value="ECO:0007669"/>
    <property type="project" value="UniProtKB-EC"/>
</dbReference>
<dbReference type="EMBL" id="JBBNAG010000002">
    <property type="protein sequence ID" value="KAK9158347.1"/>
    <property type="molecule type" value="Genomic_DNA"/>
</dbReference>
<dbReference type="NCBIfam" id="TIGR00612">
    <property type="entry name" value="ispG_gcpE"/>
    <property type="match status" value="1"/>
</dbReference>
<dbReference type="InterPro" id="IPR058579">
    <property type="entry name" value="IspG_C"/>
</dbReference>
<comment type="caution">
    <text evidence="16">The sequence shown here is derived from an EMBL/GenBank/DDBJ whole genome shotgun (WGS) entry which is preliminary data.</text>
</comment>
<feature type="domain" description="IspG C-terminal" evidence="15">
    <location>
        <begin position="654"/>
        <end position="742"/>
    </location>
</feature>
<evidence type="ECO:0000313" key="16">
    <source>
        <dbReference type="EMBL" id="KAK9158347.1"/>
    </source>
</evidence>
<protein>
    <recommendedName>
        <fullName evidence="12">4-hydroxy-3-methylbut-2-en-1-yl diphosphate synthase (ferredoxin), chloroplastic</fullName>
        <ecNumber evidence="11">1.17.7.1</ecNumber>
    </recommendedName>
    <alternativeName>
        <fullName evidence="13">1-hydroxy-2-methyl-2-(E)-butenyl 4-diphosphate synthase</fullName>
    </alternativeName>
</protein>